<dbReference type="Proteomes" id="UP000000960">
    <property type="component" value="Chromosome"/>
</dbReference>
<organism evidence="2 3">
    <name type="scientific">Lancefieldella parvula (strain ATCC 33793 / DSM 20469 / CCUG 32760 / JCM 10300 / KCTC 3663 / VPI 0546 / 1246)</name>
    <name type="common">Atopobium parvulum</name>
    <dbReference type="NCBI Taxonomy" id="521095"/>
    <lineage>
        <taxon>Bacteria</taxon>
        <taxon>Bacillati</taxon>
        <taxon>Actinomycetota</taxon>
        <taxon>Coriobacteriia</taxon>
        <taxon>Coriobacteriales</taxon>
        <taxon>Atopobiaceae</taxon>
        <taxon>Lancefieldella</taxon>
    </lineage>
</organism>
<dbReference type="Pfam" id="PF20313">
    <property type="entry name" value="DUF6609"/>
    <property type="match status" value="1"/>
</dbReference>
<feature type="transmembrane region" description="Helical" evidence="1">
    <location>
        <begin position="133"/>
        <end position="150"/>
    </location>
</feature>
<keyword evidence="1" id="KW-0472">Membrane</keyword>
<feature type="transmembrane region" description="Helical" evidence="1">
    <location>
        <begin position="81"/>
        <end position="102"/>
    </location>
</feature>
<dbReference type="eggNOG" id="ENOG503116A">
    <property type="taxonomic scope" value="Bacteria"/>
</dbReference>
<proteinExistence type="predicted"/>
<dbReference type="GeneID" id="84806434"/>
<sequence>MNFLEYNKDEKLSFNYKKSCGLWLIVVALIIFAATVIGGKQIINMSVFSFGYVAAFLSINTNKKVLNRFSDGPSSKFQNKMSLYAVIFLFILMFLLGGPFFATENWRLIWLGALMATALHFFLYYFVHGKSMIYLAILCAVNVGVGYIFPDIPLTVTAYIDAAIKLGFGIYLFFFSKPTQQNNLHL</sequence>
<dbReference type="InterPro" id="IPR046717">
    <property type="entry name" value="DUF6609"/>
</dbReference>
<dbReference type="EMBL" id="CP001721">
    <property type="protein sequence ID" value="ACV51338.1"/>
    <property type="molecule type" value="Genomic_DNA"/>
</dbReference>
<protein>
    <submittedName>
        <fullName evidence="2">Uncharacterized protein</fullName>
    </submittedName>
</protein>
<evidence type="ECO:0000256" key="1">
    <source>
        <dbReference type="SAM" id="Phobius"/>
    </source>
</evidence>
<name>C8W799_LANP1</name>
<accession>C8W799</accession>
<keyword evidence="1" id="KW-0812">Transmembrane</keyword>
<feature type="transmembrane region" description="Helical" evidence="1">
    <location>
        <begin position="108"/>
        <end position="126"/>
    </location>
</feature>
<dbReference type="OrthoDB" id="9782120at2"/>
<dbReference type="AlphaFoldDB" id="C8W799"/>
<feature type="transmembrane region" description="Helical" evidence="1">
    <location>
        <begin position="20"/>
        <end position="37"/>
    </location>
</feature>
<dbReference type="HOGENOM" id="CLU_120342_0_0_11"/>
<dbReference type="RefSeq" id="WP_012808995.1">
    <property type="nucleotide sequence ID" value="NC_013203.1"/>
</dbReference>
<gene>
    <name evidence="2" type="ordered locus">Apar_0909</name>
</gene>
<dbReference type="KEGG" id="apv:Apar_0909"/>
<reference evidence="2 3" key="1">
    <citation type="journal article" date="2009" name="Stand. Genomic Sci.">
        <title>Complete genome sequence of Atopobium parvulum type strain (IPP 1246).</title>
        <authorList>
            <person name="Copeland A."/>
            <person name="Sikorski J."/>
            <person name="Lapidus A."/>
            <person name="Nolan M."/>
            <person name="Del Rio T.G."/>
            <person name="Lucas S."/>
            <person name="Chen F."/>
            <person name="Tice H."/>
            <person name="Pitluck S."/>
            <person name="Cheng J.F."/>
            <person name="Pukall R."/>
            <person name="Chertkov O."/>
            <person name="Brettin T."/>
            <person name="Han C."/>
            <person name="Detter J.C."/>
            <person name="Kuske C."/>
            <person name="Bruce D."/>
            <person name="Goodwin L."/>
            <person name="Ivanova N."/>
            <person name="Mavromatis K."/>
            <person name="Mikhailova N."/>
            <person name="Chen A."/>
            <person name="Palaniappan K."/>
            <person name="Chain P."/>
            <person name="Rohde M."/>
            <person name="Goker M."/>
            <person name="Bristow J."/>
            <person name="Eisen J.A."/>
            <person name="Markowitz V."/>
            <person name="Hugenholtz P."/>
            <person name="Kyrpides N.C."/>
            <person name="Klenk H.P."/>
            <person name="Detter J.C."/>
        </authorList>
    </citation>
    <scope>NUCLEOTIDE SEQUENCE [LARGE SCALE GENOMIC DNA]</scope>
    <source>
        <strain evidence="3">ATCC 33793 / DSM 20469 / CCUG 32760 / JCM 10300 / KCTC 3663 / VPI 0546 / 1246</strain>
    </source>
</reference>
<feature type="transmembrane region" description="Helical" evidence="1">
    <location>
        <begin position="156"/>
        <end position="175"/>
    </location>
</feature>
<evidence type="ECO:0000313" key="3">
    <source>
        <dbReference type="Proteomes" id="UP000000960"/>
    </source>
</evidence>
<keyword evidence="1" id="KW-1133">Transmembrane helix</keyword>
<evidence type="ECO:0000313" key="2">
    <source>
        <dbReference type="EMBL" id="ACV51338.1"/>
    </source>
</evidence>
<feature type="transmembrane region" description="Helical" evidence="1">
    <location>
        <begin position="43"/>
        <end position="60"/>
    </location>
</feature>
<keyword evidence="3" id="KW-1185">Reference proteome</keyword>